<dbReference type="Proteomes" id="UP000622707">
    <property type="component" value="Unassembled WGS sequence"/>
</dbReference>
<name>A0ABS1JMA1_9BURK</name>
<evidence type="ECO:0000313" key="1">
    <source>
        <dbReference type="EMBL" id="MBL0425369.1"/>
    </source>
</evidence>
<dbReference type="InterPro" id="IPR022037">
    <property type="entry name" value="DUF3606"/>
</dbReference>
<dbReference type="RefSeq" id="WP_201688921.1">
    <property type="nucleotide sequence ID" value="NZ_JAEQND010000005.1"/>
</dbReference>
<evidence type="ECO:0000313" key="2">
    <source>
        <dbReference type="Proteomes" id="UP000622707"/>
    </source>
</evidence>
<sequence length="69" mass="7455">MTSQPGVQPDRIDPNDEQELARWAKKLDATPDQLRAAVQAVGDQAADVEMHLKGARASTNSDRVKELGG</sequence>
<reference evidence="1 2" key="1">
    <citation type="journal article" date="2017" name="Int. J. Syst. Evol. Microbiol.">
        <title>Ramlibacter alkalitolerans sp. nov., alkali-tolerant bacterium isolated from soil of ginseng.</title>
        <authorList>
            <person name="Lee D.H."/>
            <person name="Cha C.J."/>
        </authorList>
    </citation>
    <scope>NUCLEOTIDE SEQUENCE [LARGE SCALE GENOMIC DNA]</scope>
    <source>
        <strain evidence="1 2">KACC 19305</strain>
    </source>
</reference>
<gene>
    <name evidence="1" type="ORF">JI746_09620</name>
</gene>
<keyword evidence="2" id="KW-1185">Reference proteome</keyword>
<comment type="caution">
    <text evidence="1">The sequence shown here is derived from an EMBL/GenBank/DDBJ whole genome shotgun (WGS) entry which is preliminary data.</text>
</comment>
<proteinExistence type="predicted"/>
<dbReference type="EMBL" id="JAEQND010000005">
    <property type="protein sequence ID" value="MBL0425369.1"/>
    <property type="molecule type" value="Genomic_DNA"/>
</dbReference>
<organism evidence="1 2">
    <name type="scientific">Ramlibacter alkalitolerans</name>
    <dbReference type="NCBI Taxonomy" id="2039631"/>
    <lineage>
        <taxon>Bacteria</taxon>
        <taxon>Pseudomonadati</taxon>
        <taxon>Pseudomonadota</taxon>
        <taxon>Betaproteobacteria</taxon>
        <taxon>Burkholderiales</taxon>
        <taxon>Comamonadaceae</taxon>
        <taxon>Ramlibacter</taxon>
    </lineage>
</organism>
<accession>A0ABS1JMA1</accession>
<dbReference type="Pfam" id="PF12244">
    <property type="entry name" value="DUF3606"/>
    <property type="match status" value="1"/>
</dbReference>
<protein>
    <submittedName>
        <fullName evidence="1">DUF3606 domain-containing protein</fullName>
    </submittedName>
</protein>